<dbReference type="InterPro" id="IPR044855">
    <property type="entry name" value="CoA-Trfase_III_dom3_sf"/>
</dbReference>
<dbReference type="GO" id="GO:0016740">
    <property type="term" value="F:transferase activity"/>
    <property type="evidence" value="ECO:0007669"/>
    <property type="project" value="UniProtKB-KW"/>
</dbReference>
<dbReference type="PANTHER" id="PTHR48228">
    <property type="entry name" value="SUCCINYL-COA--D-CITRAMALATE COA-TRANSFERASE"/>
    <property type="match status" value="1"/>
</dbReference>
<dbReference type="EMBL" id="CP043538">
    <property type="protein sequence ID" value="QGY05866.1"/>
    <property type="molecule type" value="Genomic_DNA"/>
</dbReference>
<reference evidence="2 3" key="1">
    <citation type="journal article" date="2012" name="Genet. Mol. Biol.">
        <title>Analysis of 16S rRNA and mxaF genes revealing insights into Methylobacterium niche-specific plant association.</title>
        <authorList>
            <person name="Dourado M.N."/>
            <person name="Andreote F.D."/>
            <person name="Dini-Andreote F."/>
            <person name="Conti R."/>
            <person name="Araujo J.M."/>
            <person name="Araujo W.L."/>
        </authorList>
    </citation>
    <scope>NUCLEOTIDE SEQUENCE [LARGE SCALE GENOMIC DNA]</scope>
    <source>
        <strain evidence="2 3">SR1.6/6</strain>
    </source>
</reference>
<evidence type="ECO:0000313" key="3">
    <source>
        <dbReference type="Proteomes" id="UP000012488"/>
    </source>
</evidence>
<evidence type="ECO:0000313" key="2">
    <source>
        <dbReference type="EMBL" id="QGY05866.1"/>
    </source>
</evidence>
<organism evidence="2 3">
    <name type="scientific">Methylobacterium mesophilicum SR1.6/6</name>
    <dbReference type="NCBI Taxonomy" id="908290"/>
    <lineage>
        <taxon>Bacteria</taxon>
        <taxon>Pseudomonadati</taxon>
        <taxon>Pseudomonadota</taxon>
        <taxon>Alphaproteobacteria</taxon>
        <taxon>Hyphomicrobiales</taxon>
        <taxon>Methylobacteriaceae</taxon>
        <taxon>Methylobacterium</taxon>
    </lineage>
</organism>
<dbReference type="KEGG" id="mmes:MMSR116_31195"/>
<dbReference type="InterPro" id="IPR003673">
    <property type="entry name" value="CoA-Trfase_fam_III"/>
</dbReference>
<accession>A0A6B9FWQ9</accession>
<dbReference type="Gene3D" id="3.30.1540.10">
    <property type="entry name" value="formyl-coa transferase, domain 3"/>
    <property type="match status" value="1"/>
</dbReference>
<name>A0A6B9FWQ9_9HYPH</name>
<dbReference type="Pfam" id="PF02515">
    <property type="entry name" value="CoA_transf_3"/>
    <property type="match status" value="1"/>
</dbReference>
<dbReference type="SUPFAM" id="SSF89796">
    <property type="entry name" value="CoA-transferase family III (CaiB/BaiF)"/>
    <property type="match status" value="1"/>
</dbReference>
<reference evidence="2 3" key="2">
    <citation type="journal article" date="2013" name="Genome Announc.">
        <title>Draft Genome Sequence of Methylobacterium mesophilicum Strain SR1.6/6, Isolated from Citrus sinensis.</title>
        <authorList>
            <person name="Marinho Almeida D."/>
            <person name="Dini-Andreote F."/>
            <person name="Camargo Neves A.A."/>
            <person name="Juca Ramos R.T."/>
            <person name="Andreote F.D."/>
            <person name="Carneiro A.R."/>
            <person name="Oliveira de Souza Lima A."/>
            <person name="Caracciolo Gomes de Sa P.H."/>
            <person name="Ribeiro Barbosa M.S."/>
            <person name="Araujo W.L."/>
            <person name="Silva A."/>
        </authorList>
    </citation>
    <scope>NUCLEOTIDE SEQUENCE [LARGE SCALE GENOMIC DNA]</scope>
    <source>
        <strain evidence="2 3">SR1.6/6</strain>
    </source>
</reference>
<sequence>MTGPLQGLRVLDISTIIAAPFAATLLGDYGADVLKVEMPGAGDGARGFGPFKDGRSLWWKVINRGKDLVTLDLRQPEGVALFKRLLPDFDVLVENFRPGTLDRWGLSKEVLWQIQPRLVILRTTGFGQTGPYRDRPAFARVFEAMAGLTYITGEPDGEPMHAGYPLGDAIGGLFGAVGVLAALWKRAADRDAPGEEIDLSLTESILRVLEFLPIEYDQLGAVRERSGNRNQYSSPSAVYRTRDGHWVTLAGSTAAIWANNCRAIGRADLIADPRFATNGQRTEHAGELNRIFSDWCADHILDEVLAAFRENHGVIGPIYGIDQVFADPQVQARGAIVPVPDEDFGSVRMQAVVPRFTRDPGSVRGAGGGLGRDNRRIYGERLGLTAEEIADLAKRKVI</sequence>
<dbReference type="OrthoDB" id="9806585at2"/>
<dbReference type="Gene3D" id="3.40.50.10540">
    <property type="entry name" value="Crotonobetainyl-coa:carnitine coa-transferase, domain 1"/>
    <property type="match status" value="1"/>
</dbReference>
<gene>
    <name evidence="2" type="ORF">MMSR116_31195</name>
</gene>
<dbReference type="InterPro" id="IPR023606">
    <property type="entry name" value="CoA-Trfase_III_dom_1_sf"/>
</dbReference>
<dbReference type="RefSeq" id="WP_010687009.1">
    <property type="nucleotide sequence ID" value="NZ_CP043538.1"/>
</dbReference>
<proteinExistence type="predicted"/>
<dbReference type="PANTHER" id="PTHR48228:SF6">
    <property type="entry name" value="L-CARNITINE COA-TRANSFERASE"/>
    <property type="match status" value="1"/>
</dbReference>
<dbReference type="AlphaFoldDB" id="A0A6B9FWQ9"/>
<keyword evidence="1 2" id="KW-0808">Transferase</keyword>
<dbReference type="InterPro" id="IPR050509">
    <property type="entry name" value="CoA-transferase_III"/>
</dbReference>
<protein>
    <submittedName>
        <fullName evidence="2">CoA transferase</fullName>
    </submittedName>
</protein>
<dbReference type="Proteomes" id="UP000012488">
    <property type="component" value="Chromosome"/>
</dbReference>
<evidence type="ECO:0000256" key="1">
    <source>
        <dbReference type="ARBA" id="ARBA00022679"/>
    </source>
</evidence>